<dbReference type="AlphaFoldDB" id="A0A074YGH3"/>
<gene>
    <name evidence="1" type="ORF">AUEXF2481DRAFT_615226</name>
</gene>
<dbReference type="RefSeq" id="XP_013345562.1">
    <property type="nucleotide sequence ID" value="XM_013490108.1"/>
</dbReference>
<dbReference type="EMBL" id="KL584755">
    <property type="protein sequence ID" value="KEQ96835.1"/>
    <property type="molecule type" value="Genomic_DNA"/>
</dbReference>
<dbReference type="HOGENOM" id="CLU_2372447_0_0_1"/>
<name>A0A074YGH3_AURSE</name>
<dbReference type="GeneID" id="25369492"/>
<sequence length="95" mass="10833">MPVLDSWSLISCSTFILACRSTVMKLDVKVLSCGSASPYPCLEHGSVPRRIWPSLGFVGQWRTKQRCLEGFKRSKTLYLDPSKHKKLNQTKPCRF</sequence>
<keyword evidence="2" id="KW-1185">Reference proteome</keyword>
<evidence type="ECO:0000313" key="1">
    <source>
        <dbReference type="EMBL" id="KEQ96835.1"/>
    </source>
</evidence>
<proteinExistence type="predicted"/>
<reference evidence="1 2" key="1">
    <citation type="journal article" date="2014" name="BMC Genomics">
        <title>Genome sequencing of four Aureobasidium pullulans varieties: biotechnological potential, stress tolerance, and description of new species.</title>
        <authorList>
            <person name="Gostin Ar C."/>
            <person name="Ohm R.A."/>
            <person name="Kogej T."/>
            <person name="Sonjak S."/>
            <person name="Turk M."/>
            <person name="Zajc J."/>
            <person name="Zalar P."/>
            <person name="Grube M."/>
            <person name="Sun H."/>
            <person name="Han J."/>
            <person name="Sharma A."/>
            <person name="Chiniquy J."/>
            <person name="Ngan C.Y."/>
            <person name="Lipzen A."/>
            <person name="Barry K."/>
            <person name="Grigoriev I.V."/>
            <person name="Gunde-Cimerman N."/>
        </authorList>
    </citation>
    <scope>NUCLEOTIDE SEQUENCE [LARGE SCALE GENOMIC DNA]</scope>
    <source>
        <strain evidence="1 2">EXF-2481</strain>
    </source>
</reference>
<accession>A0A074YGH3</accession>
<evidence type="ECO:0000313" key="2">
    <source>
        <dbReference type="Proteomes" id="UP000030641"/>
    </source>
</evidence>
<protein>
    <submittedName>
        <fullName evidence="1">Uncharacterized protein</fullName>
    </submittedName>
</protein>
<dbReference type="Proteomes" id="UP000030641">
    <property type="component" value="Unassembled WGS sequence"/>
</dbReference>
<organism evidence="1 2">
    <name type="scientific">Aureobasidium subglaciale (strain EXF-2481)</name>
    <name type="common">Aureobasidium pullulans var. subglaciale</name>
    <dbReference type="NCBI Taxonomy" id="1043005"/>
    <lineage>
        <taxon>Eukaryota</taxon>
        <taxon>Fungi</taxon>
        <taxon>Dikarya</taxon>
        <taxon>Ascomycota</taxon>
        <taxon>Pezizomycotina</taxon>
        <taxon>Dothideomycetes</taxon>
        <taxon>Dothideomycetidae</taxon>
        <taxon>Dothideales</taxon>
        <taxon>Saccotheciaceae</taxon>
        <taxon>Aureobasidium</taxon>
    </lineage>
</organism>
<dbReference type="InParanoid" id="A0A074YGH3"/>